<dbReference type="EMBL" id="JAPQKO010000001">
    <property type="protein sequence ID" value="KAJ5182653.1"/>
    <property type="molecule type" value="Genomic_DNA"/>
</dbReference>
<sequence length="69" mass="7884">MARREYLAQENMQRVLRPLEGDWLVAACIGVKVLGVQYDDNETLKLLLSKSVEAQLFIELSHYYGVIVS</sequence>
<reference evidence="1" key="1">
    <citation type="submission" date="2022-11" db="EMBL/GenBank/DDBJ databases">
        <authorList>
            <person name="Petersen C."/>
        </authorList>
    </citation>
    <scope>NUCLEOTIDE SEQUENCE</scope>
    <source>
        <strain evidence="1">IBT 21917</strain>
    </source>
</reference>
<dbReference type="AlphaFoldDB" id="A0A9W9IP74"/>
<reference evidence="1" key="2">
    <citation type="journal article" date="2023" name="IMA Fungus">
        <title>Comparative genomic study of the Penicillium genus elucidates a diverse pangenome and 15 lateral gene transfer events.</title>
        <authorList>
            <person name="Petersen C."/>
            <person name="Sorensen T."/>
            <person name="Nielsen M.R."/>
            <person name="Sondergaard T.E."/>
            <person name="Sorensen J.L."/>
            <person name="Fitzpatrick D.A."/>
            <person name="Frisvad J.C."/>
            <person name="Nielsen K.L."/>
        </authorList>
    </citation>
    <scope>NUCLEOTIDE SEQUENCE</scope>
    <source>
        <strain evidence="1">IBT 21917</strain>
    </source>
</reference>
<dbReference type="Proteomes" id="UP001146351">
    <property type="component" value="Unassembled WGS sequence"/>
</dbReference>
<evidence type="ECO:0000313" key="2">
    <source>
        <dbReference type="Proteomes" id="UP001146351"/>
    </source>
</evidence>
<keyword evidence="2" id="KW-1185">Reference proteome</keyword>
<name>A0A9W9IP74_9EURO</name>
<organism evidence="1 2">
    <name type="scientific">Penicillium capsulatum</name>
    <dbReference type="NCBI Taxonomy" id="69766"/>
    <lineage>
        <taxon>Eukaryota</taxon>
        <taxon>Fungi</taxon>
        <taxon>Dikarya</taxon>
        <taxon>Ascomycota</taxon>
        <taxon>Pezizomycotina</taxon>
        <taxon>Eurotiomycetes</taxon>
        <taxon>Eurotiomycetidae</taxon>
        <taxon>Eurotiales</taxon>
        <taxon>Aspergillaceae</taxon>
        <taxon>Penicillium</taxon>
    </lineage>
</organism>
<accession>A0A9W9IP74</accession>
<protein>
    <submittedName>
        <fullName evidence="1">Uncharacterized protein</fullName>
    </submittedName>
</protein>
<evidence type="ECO:0000313" key="1">
    <source>
        <dbReference type="EMBL" id="KAJ5182653.1"/>
    </source>
</evidence>
<gene>
    <name evidence="1" type="ORF">N7492_000269</name>
</gene>
<comment type="caution">
    <text evidence="1">The sequence shown here is derived from an EMBL/GenBank/DDBJ whole genome shotgun (WGS) entry which is preliminary data.</text>
</comment>
<proteinExistence type="predicted"/>